<protein>
    <submittedName>
        <fullName evidence="2">Uncharacterized protein</fullName>
    </submittedName>
</protein>
<name>A0A1A8T3V8_9GAMM</name>
<dbReference type="EMBL" id="FLOC01000002">
    <property type="protein sequence ID" value="SBS26881.1"/>
    <property type="molecule type" value="Genomic_DNA"/>
</dbReference>
<dbReference type="Proteomes" id="UP000092627">
    <property type="component" value="Unassembled WGS sequence"/>
</dbReference>
<reference evidence="2 3" key="1">
    <citation type="submission" date="2016-06" db="EMBL/GenBank/DDBJ databases">
        <authorList>
            <person name="Kjaerup R.B."/>
            <person name="Dalgaard T.S."/>
            <person name="Juul-Madsen H.R."/>
        </authorList>
    </citation>
    <scope>NUCLEOTIDE SEQUENCE [LARGE SCALE GENOMIC DNA]</scope>
    <source>
        <strain evidence="2 3">CECT 5080</strain>
    </source>
</reference>
<keyword evidence="3" id="KW-1185">Reference proteome</keyword>
<keyword evidence="1" id="KW-0472">Membrane</keyword>
<gene>
    <name evidence="2" type="ORF">MAQ5080_00648</name>
</gene>
<proteinExistence type="predicted"/>
<evidence type="ECO:0000256" key="1">
    <source>
        <dbReference type="SAM" id="Phobius"/>
    </source>
</evidence>
<keyword evidence="1" id="KW-1133">Transmembrane helix</keyword>
<sequence>MSRLIQTLILPTERQKKWHSIAFVSAILAITALGFLVDGYEDSINSTNIL</sequence>
<evidence type="ECO:0000313" key="2">
    <source>
        <dbReference type="EMBL" id="SBS26881.1"/>
    </source>
</evidence>
<accession>A0A1A8T3V8</accession>
<evidence type="ECO:0000313" key="3">
    <source>
        <dbReference type="Proteomes" id="UP000092627"/>
    </source>
</evidence>
<feature type="transmembrane region" description="Helical" evidence="1">
    <location>
        <begin position="21"/>
        <end position="40"/>
    </location>
</feature>
<dbReference type="AlphaFoldDB" id="A0A1A8T3V8"/>
<dbReference type="STRING" id="295068.MAQ5080_00648"/>
<keyword evidence="1" id="KW-0812">Transmembrane</keyword>
<organism evidence="2 3">
    <name type="scientific">Marinomonas aquimarina</name>
    <dbReference type="NCBI Taxonomy" id="295068"/>
    <lineage>
        <taxon>Bacteria</taxon>
        <taxon>Pseudomonadati</taxon>
        <taxon>Pseudomonadota</taxon>
        <taxon>Gammaproteobacteria</taxon>
        <taxon>Oceanospirillales</taxon>
        <taxon>Oceanospirillaceae</taxon>
        <taxon>Marinomonas</taxon>
    </lineage>
</organism>